<name>A0A380T8M8_9ZZZZ</name>
<dbReference type="InterPro" id="IPR014729">
    <property type="entry name" value="Rossmann-like_a/b/a_fold"/>
</dbReference>
<dbReference type="InterPro" id="IPR051599">
    <property type="entry name" value="Cell_Envelope_Assoc"/>
</dbReference>
<dbReference type="AlphaFoldDB" id="A0A380T8M8"/>
<protein>
    <recommendedName>
        <fullName evidence="1">DUF218 domain-containing protein</fullName>
    </recommendedName>
</protein>
<dbReference type="PANTHER" id="PTHR30336:SF20">
    <property type="entry name" value="DUF218 DOMAIN-CONTAINING PROTEIN"/>
    <property type="match status" value="1"/>
</dbReference>
<dbReference type="GO" id="GO:0005886">
    <property type="term" value="C:plasma membrane"/>
    <property type="evidence" value="ECO:0007669"/>
    <property type="project" value="TreeGrafter"/>
</dbReference>
<sequence length="181" mass="20008">MLGRTRPAAPVDAVIVLGAALAGPGVPGPALIRRLHHGLAVFRRCEARHLVLSGGIVQSTPAEAVVMRTLARADGIADACIIVEDQSRNTFENGVYCGRLMRENGWRNVLIVTDGFHLPRALLVFRCLGLRVRGEGVPRPATMPRSRWTRHYAIEMLRLMRSAYLFSRGTHKPVLKAVWKN</sequence>
<evidence type="ECO:0000313" key="2">
    <source>
        <dbReference type="EMBL" id="SUS03700.1"/>
    </source>
</evidence>
<dbReference type="Gene3D" id="3.40.50.620">
    <property type="entry name" value="HUPs"/>
    <property type="match status" value="1"/>
</dbReference>
<dbReference type="PANTHER" id="PTHR30336">
    <property type="entry name" value="INNER MEMBRANE PROTEIN, PROBABLE PERMEASE"/>
    <property type="match status" value="1"/>
</dbReference>
<dbReference type="CDD" id="cd06259">
    <property type="entry name" value="YdcF-like"/>
    <property type="match status" value="1"/>
</dbReference>
<reference evidence="2" key="1">
    <citation type="submission" date="2018-07" db="EMBL/GenBank/DDBJ databases">
        <authorList>
            <person name="Quirk P.G."/>
            <person name="Krulwich T.A."/>
        </authorList>
    </citation>
    <scope>NUCLEOTIDE SEQUENCE</scope>
</reference>
<evidence type="ECO:0000259" key="1">
    <source>
        <dbReference type="Pfam" id="PF02698"/>
    </source>
</evidence>
<proteinExistence type="predicted"/>
<accession>A0A380T8M8</accession>
<organism evidence="2">
    <name type="scientific">metagenome</name>
    <dbReference type="NCBI Taxonomy" id="256318"/>
    <lineage>
        <taxon>unclassified sequences</taxon>
        <taxon>metagenomes</taxon>
    </lineage>
</organism>
<dbReference type="EMBL" id="UIDG01000013">
    <property type="protein sequence ID" value="SUS03700.1"/>
    <property type="molecule type" value="Genomic_DNA"/>
</dbReference>
<feature type="domain" description="DUF218" evidence="1">
    <location>
        <begin position="12"/>
        <end position="141"/>
    </location>
</feature>
<dbReference type="Pfam" id="PF02698">
    <property type="entry name" value="DUF218"/>
    <property type="match status" value="1"/>
</dbReference>
<gene>
    <name evidence="2" type="ORF">DF3PB_110002</name>
</gene>
<dbReference type="InterPro" id="IPR003848">
    <property type="entry name" value="DUF218"/>
</dbReference>